<keyword evidence="8" id="KW-1185">Reference proteome</keyword>
<dbReference type="PRINTS" id="PR00455">
    <property type="entry name" value="HTHTETR"/>
</dbReference>
<feature type="region of interest" description="Disordered" evidence="5">
    <location>
        <begin position="1"/>
        <end position="22"/>
    </location>
</feature>
<sequence length="205" mass="22919">MPSRPSRSTEALRKPPPKQARSAAKRAAILDATESLLGEHAPADITTRLIAEAGGVPIGSIYRYFANVDDLLLSLFERMNAGTVEALQDNKIGDERDWRRHLDLTFDHLRTMHDAHPAYGALMIHVDLGDRKEDEITQLLGALLHRSLPHLETSHVREITQTVLALFDGVERRLYRLPTSDRPAAFEQARIAVAAYLAHYLDTPS</sequence>
<reference evidence="7" key="2">
    <citation type="submission" date="2020-09" db="EMBL/GenBank/DDBJ databases">
        <authorList>
            <person name="Sun Q."/>
            <person name="Kim S."/>
        </authorList>
    </citation>
    <scope>NUCLEOTIDE SEQUENCE</scope>
    <source>
        <strain evidence="7">KCTC 32513</strain>
    </source>
</reference>
<dbReference type="PANTHER" id="PTHR30055">
    <property type="entry name" value="HTH-TYPE TRANSCRIPTIONAL REGULATOR RUTR"/>
    <property type="match status" value="1"/>
</dbReference>
<dbReference type="Pfam" id="PF17918">
    <property type="entry name" value="TetR_C_15"/>
    <property type="match status" value="1"/>
</dbReference>
<evidence type="ECO:0000313" key="8">
    <source>
        <dbReference type="Proteomes" id="UP000634004"/>
    </source>
</evidence>
<dbReference type="RefSeq" id="WP_189495894.1">
    <property type="nucleotide sequence ID" value="NZ_BMZH01000003.1"/>
</dbReference>
<evidence type="ECO:0000256" key="5">
    <source>
        <dbReference type="SAM" id="MobiDB-lite"/>
    </source>
</evidence>
<protein>
    <recommendedName>
        <fullName evidence="6">HTH tetR-type domain-containing protein</fullName>
    </recommendedName>
</protein>
<accession>A0A8J3CQX3</accession>
<dbReference type="InterPro" id="IPR050109">
    <property type="entry name" value="HTH-type_TetR-like_transc_reg"/>
</dbReference>
<dbReference type="SUPFAM" id="SSF46689">
    <property type="entry name" value="Homeodomain-like"/>
    <property type="match status" value="1"/>
</dbReference>
<dbReference type="GO" id="GO:0003700">
    <property type="term" value="F:DNA-binding transcription factor activity"/>
    <property type="evidence" value="ECO:0007669"/>
    <property type="project" value="TreeGrafter"/>
</dbReference>
<evidence type="ECO:0000256" key="1">
    <source>
        <dbReference type="ARBA" id="ARBA00023015"/>
    </source>
</evidence>
<evidence type="ECO:0000259" key="6">
    <source>
        <dbReference type="PROSITE" id="PS50977"/>
    </source>
</evidence>
<dbReference type="AlphaFoldDB" id="A0A8J3CQX3"/>
<feature type="domain" description="HTH tetR-type" evidence="6">
    <location>
        <begin position="23"/>
        <end position="83"/>
    </location>
</feature>
<evidence type="ECO:0000313" key="7">
    <source>
        <dbReference type="EMBL" id="GHA88295.1"/>
    </source>
</evidence>
<dbReference type="InterPro" id="IPR041669">
    <property type="entry name" value="TetR_C_15"/>
</dbReference>
<name>A0A8J3CQX3_9PROT</name>
<dbReference type="Proteomes" id="UP000634004">
    <property type="component" value="Unassembled WGS sequence"/>
</dbReference>
<keyword evidence="1" id="KW-0805">Transcription regulation</keyword>
<dbReference type="PANTHER" id="PTHR30055:SF234">
    <property type="entry name" value="HTH-TYPE TRANSCRIPTIONAL REGULATOR BETI"/>
    <property type="match status" value="1"/>
</dbReference>
<dbReference type="GO" id="GO:0000976">
    <property type="term" value="F:transcription cis-regulatory region binding"/>
    <property type="evidence" value="ECO:0007669"/>
    <property type="project" value="TreeGrafter"/>
</dbReference>
<dbReference type="InterPro" id="IPR001647">
    <property type="entry name" value="HTH_TetR"/>
</dbReference>
<keyword evidence="3" id="KW-0804">Transcription</keyword>
<proteinExistence type="predicted"/>
<feature type="DNA-binding region" description="H-T-H motif" evidence="4">
    <location>
        <begin position="46"/>
        <end position="65"/>
    </location>
</feature>
<dbReference type="Pfam" id="PF00440">
    <property type="entry name" value="TetR_N"/>
    <property type="match status" value="1"/>
</dbReference>
<evidence type="ECO:0000256" key="4">
    <source>
        <dbReference type="PROSITE-ProRule" id="PRU00335"/>
    </source>
</evidence>
<dbReference type="PROSITE" id="PS50977">
    <property type="entry name" value="HTH_TETR_2"/>
    <property type="match status" value="1"/>
</dbReference>
<reference evidence="7" key="1">
    <citation type="journal article" date="2014" name="Int. J. Syst. Evol. Microbiol.">
        <title>Complete genome sequence of Corynebacterium casei LMG S-19264T (=DSM 44701T), isolated from a smear-ripened cheese.</title>
        <authorList>
            <consortium name="US DOE Joint Genome Institute (JGI-PGF)"/>
            <person name="Walter F."/>
            <person name="Albersmeier A."/>
            <person name="Kalinowski J."/>
            <person name="Ruckert C."/>
        </authorList>
    </citation>
    <scope>NUCLEOTIDE SEQUENCE</scope>
    <source>
        <strain evidence="7">KCTC 32513</strain>
    </source>
</reference>
<evidence type="ECO:0000256" key="2">
    <source>
        <dbReference type="ARBA" id="ARBA00023125"/>
    </source>
</evidence>
<dbReference type="Gene3D" id="1.10.357.10">
    <property type="entry name" value="Tetracycline Repressor, domain 2"/>
    <property type="match status" value="1"/>
</dbReference>
<dbReference type="InterPro" id="IPR009057">
    <property type="entry name" value="Homeodomain-like_sf"/>
</dbReference>
<gene>
    <name evidence="7" type="ORF">GCM10009069_09060</name>
</gene>
<dbReference type="EMBL" id="BMZH01000003">
    <property type="protein sequence ID" value="GHA88295.1"/>
    <property type="molecule type" value="Genomic_DNA"/>
</dbReference>
<keyword evidence="2 4" id="KW-0238">DNA-binding</keyword>
<organism evidence="7 8">
    <name type="scientific">Algimonas arctica</name>
    <dbReference type="NCBI Taxonomy" id="1479486"/>
    <lineage>
        <taxon>Bacteria</taxon>
        <taxon>Pseudomonadati</taxon>
        <taxon>Pseudomonadota</taxon>
        <taxon>Alphaproteobacteria</taxon>
        <taxon>Maricaulales</taxon>
        <taxon>Robiginitomaculaceae</taxon>
        <taxon>Algimonas</taxon>
    </lineage>
</organism>
<evidence type="ECO:0000256" key="3">
    <source>
        <dbReference type="ARBA" id="ARBA00023163"/>
    </source>
</evidence>
<comment type="caution">
    <text evidence="7">The sequence shown here is derived from an EMBL/GenBank/DDBJ whole genome shotgun (WGS) entry which is preliminary data.</text>
</comment>